<dbReference type="Proteomes" id="UP000269221">
    <property type="component" value="Unassembled WGS sequence"/>
</dbReference>
<proteinExistence type="predicted"/>
<gene>
    <name evidence="2" type="ORF">DUI87_11223</name>
</gene>
<protein>
    <submittedName>
        <fullName evidence="2">Uncharacterized protein</fullName>
    </submittedName>
</protein>
<feature type="region of interest" description="Disordered" evidence="1">
    <location>
        <begin position="96"/>
        <end position="122"/>
    </location>
</feature>
<dbReference type="AlphaFoldDB" id="A0A3M0KFU7"/>
<keyword evidence="3" id="KW-1185">Reference proteome</keyword>
<accession>A0A3M0KFU7</accession>
<feature type="region of interest" description="Disordered" evidence="1">
    <location>
        <begin position="26"/>
        <end position="46"/>
    </location>
</feature>
<comment type="caution">
    <text evidence="2">The sequence shown here is derived from an EMBL/GenBank/DDBJ whole genome shotgun (WGS) entry which is preliminary data.</text>
</comment>
<dbReference type="OrthoDB" id="9401468at2759"/>
<evidence type="ECO:0000313" key="3">
    <source>
        <dbReference type="Proteomes" id="UP000269221"/>
    </source>
</evidence>
<dbReference type="EMBL" id="QRBI01000107">
    <property type="protein sequence ID" value="RMC12088.1"/>
    <property type="molecule type" value="Genomic_DNA"/>
</dbReference>
<reference evidence="2 3" key="1">
    <citation type="submission" date="2018-07" db="EMBL/GenBank/DDBJ databases">
        <title>A high quality draft genome assembly of the barn swallow (H. rustica rustica).</title>
        <authorList>
            <person name="Formenti G."/>
            <person name="Chiara M."/>
            <person name="Poveda L."/>
            <person name="Francoijs K.-J."/>
            <person name="Bonisoli-Alquati A."/>
            <person name="Canova L."/>
            <person name="Gianfranceschi L."/>
            <person name="Horner D.S."/>
            <person name="Saino N."/>
        </authorList>
    </citation>
    <scope>NUCLEOTIDE SEQUENCE [LARGE SCALE GENOMIC DNA]</scope>
    <source>
        <strain evidence="2">Chelidonia</strain>
        <tissue evidence="2">Blood</tissue>
    </source>
</reference>
<sequence length="122" mass="13479">MKGEHGAIESSSFDTVDIARGEEITETFGLATPDGPQKLSTGAETEHTAREFADDAKLAGEAAMPKSCAFLRKAEKRADRNLMKFNIGKYKVQNLGRNNPRQHYTLRPDQFEGSSAEKNFVT</sequence>
<organism evidence="2 3">
    <name type="scientific">Hirundo rustica rustica</name>
    <dbReference type="NCBI Taxonomy" id="333673"/>
    <lineage>
        <taxon>Eukaryota</taxon>
        <taxon>Metazoa</taxon>
        <taxon>Chordata</taxon>
        <taxon>Craniata</taxon>
        <taxon>Vertebrata</taxon>
        <taxon>Euteleostomi</taxon>
        <taxon>Archelosauria</taxon>
        <taxon>Archosauria</taxon>
        <taxon>Dinosauria</taxon>
        <taxon>Saurischia</taxon>
        <taxon>Theropoda</taxon>
        <taxon>Coelurosauria</taxon>
        <taxon>Aves</taxon>
        <taxon>Neognathae</taxon>
        <taxon>Neoaves</taxon>
        <taxon>Telluraves</taxon>
        <taxon>Australaves</taxon>
        <taxon>Passeriformes</taxon>
        <taxon>Sylvioidea</taxon>
        <taxon>Hirundinidae</taxon>
        <taxon>Hirundo</taxon>
    </lineage>
</organism>
<name>A0A3M0KFU7_HIRRU</name>
<feature type="compositionally biased region" description="Polar residues" evidence="1">
    <location>
        <begin position="112"/>
        <end position="122"/>
    </location>
</feature>
<evidence type="ECO:0000313" key="2">
    <source>
        <dbReference type="EMBL" id="RMC12088.1"/>
    </source>
</evidence>
<evidence type="ECO:0000256" key="1">
    <source>
        <dbReference type="SAM" id="MobiDB-lite"/>
    </source>
</evidence>